<dbReference type="InterPro" id="IPR008881">
    <property type="entry name" value="Trigger_fac_ribosome-bd_bac"/>
</dbReference>
<dbReference type="InterPro" id="IPR036611">
    <property type="entry name" value="Trigger_fac_ribosome-bd_sf"/>
</dbReference>
<keyword evidence="5" id="KW-0143">Chaperone</keyword>
<dbReference type="InterPro" id="IPR008880">
    <property type="entry name" value="Trigger_fac_C"/>
</dbReference>
<dbReference type="AlphaFoldDB" id="A0A381V399"/>
<organism evidence="10">
    <name type="scientific">marine metagenome</name>
    <dbReference type="NCBI Taxonomy" id="408172"/>
    <lineage>
        <taxon>unclassified sequences</taxon>
        <taxon>metagenomes</taxon>
        <taxon>ecological metagenomes</taxon>
    </lineage>
</organism>
<feature type="domain" description="Trigger factor C-terminal" evidence="9">
    <location>
        <begin position="260"/>
        <end position="414"/>
    </location>
</feature>
<feature type="region of interest" description="Disordered" evidence="7">
    <location>
        <begin position="383"/>
        <end position="452"/>
    </location>
</feature>
<dbReference type="Pfam" id="PF05697">
    <property type="entry name" value="Trigger_N"/>
    <property type="match status" value="1"/>
</dbReference>
<dbReference type="SUPFAM" id="SSF54534">
    <property type="entry name" value="FKBP-like"/>
    <property type="match status" value="1"/>
</dbReference>
<dbReference type="GO" id="GO:0043022">
    <property type="term" value="F:ribosome binding"/>
    <property type="evidence" value="ECO:0007669"/>
    <property type="project" value="TreeGrafter"/>
</dbReference>
<feature type="compositionally biased region" description="Basic and acidic residues" evidence="7">
    <location>
        <begin position="401"/>
        <end position="418"/>
    </location>
</feature>
<dbReference type="InterPro" id="IPR037041">
    <property type="entry name" value="Trigger_fac_C_sf"/>
</dbReference>
<accession>A0A381V399</accession>
<reference evidence="10" key="1">
    <citation type="submission" date="2018-05" db="EMBL/GenBank/DDBJ databases">
        <authorList>
            <person name="Lanie J.A."/>
            <person name="Ng W.-L."/>
            <person name="Kazmierczak K.M."/>
            <person name="Andrzejewski T.M."/>
            <person name="Davidsen T.M."/>
            <person name="Wayne K.J."/>
            <person name="Tettelin H."/>
            <person name="Glass J.I."/>
            <person name="Rusch D."/>
            <person name="Podicherti R."/>
            <person name="Tsui H.-C.T."/>
            <person name="Winkler M.E."/>
        </authorList>
    </citation>
    <scope>NUCLEOTIDE SEQUENCE</scope>
</reference>
<dbReference type="GO" id="GO:0003755">
    <property type="term" value="F:peptidyl-prolyl cis-trans isomerase activity"/>
    <property type="evidence" value="ECO:0007669"/>
    <property type="project" value="UniProtKB-KW"/>
</dbReference>
<feature type="non-terminal residue" evidence="10">
    <location>
        <position position="1"/>
    </location>
</feature>
<feature type="domain" description="Trigger factor ribosome-binding bacterial" evidence="8">
    <location>
        <begin position="2"/>
        <end position="142"/>
    </location>
</feature>
<evidence type="ECO:0000256" key="4">
    <source>
        <dbReference type="ARBA" id="ARBA00023110"/>
    </source>
</evidence>
<dbReference type="EC" id="5.2.1.8" evidence="3"/>
<dbReference type="Gene3D" id="3.10.50.40">
    <property type="match status" value="1"/>
</dbReference>
<dbReference type="PANTHER" id="PTHR30560">
    <property type="entry name" value="TRIGGER FACTOR CHAPERONE AND PEPTIDYL-PROLYL CIS/TRANS ISOMERASE"/>
    <property type="match status" value="1"/>
</dbReference>
<dbReference type="SUPFAM" id="SSF102735">
    <property type="entry name" value="Trigger factor ribosome-binding domain"/>
    <property type="match status" value="1"/>
</dbReference>
<dbReference type="PIRSF" id="PIRSF003095">
    <property type="entry name" value="Trigger_factor"/>
    <property type="match status" value="1"/>
</dbReference>
<dbReference type="NCBIfam" id="TIGR00115">
    <property type="entry name" value="tig"/>
    <property type="match status" value="1"/>
</dbReference>
<feature type="compositionally biased region" description="Acidic residues" evidence="7">
    <location>
        <begin position="438"/>
        <end position="452"/>
    </location>
</feature>
<evidence type="ECO:0000259" key="8">
    <source>
        <dbReference type="Pfam" id="PF05697"/>
    </source>
</evidence>
<name>A0A381V399_9ZZZZ</name>
<evidence type="ECO:0000256" key="2">
    <source>
        <dbReference type="ARBA" id="ARBA00005464"/>
    </source>
</evidence>
<comment type="similarity">
    <text evidence="2">Belongs to the FKBP-type PPIase family. Tig subfamily.</text>
</comment>
<dbReference type="InterPro" id="IPR005215">
    <property type="entry name" value="Trig_fac"/>
</dbReference>
<dbReference type="Gene3D" id="3.30.70.1050">
    <property type="entry name" value="Trigger factor ribosome-binding domain"/>
    <property type="match status" value="1"/>
</dbReference>
<dbReference type="PANTHER" id="PTHR30560:SF3">
    <property type="entry name" value="TRIGGER FACTOR-LIKE PROTEIN TIG, CHLOROPLASTIC"/>
    <property type="match status" value="1"/>
</dbReference>
<protein>
    <recommendedName>
        <fullName evidence="3">peptidylprolyl isomerase</fullName>
        <ecNumber evidence="3">5.2.1.8</ecNumber>
    </recommendedName>
</protein>
<keyword evidence="6" id="KW-0413">Isomerase</keyword>
<sequence>VKITQDEVVERQTTLHIELDDEDIDPYLQRAYSRVVQKVNIPGFRKGKAPRSIIEQYYGRESLLNEILDSMLPELTGKAITEEDIEAVGMPSIDLEGLDPFKFSAVVPMKPDIDLGEYKEIRVEREAPSLPDDAIDERIEQLRLSVASWEPVDRPVQTGDMVSTQIKGILDEEIILDESDAVYLVNEDIGRPFPGFSDKLVGLESDSPSSFDLDIPEDFQDENLAGKNISFEVNVKDVKERILPDLDDAFAQSIGEGYESLDDLREEIDKSIINEAETEASRAYRENVIQALIESATVDLPPLLIEHESSHMVEEQERMVAQANMVLDDYLTSIGKTRTELQEESREEAIGRLTRSFVLSALADQENIDISDNDITERIDELFSDSDDEKPDSSQTTEMMDYMRRSMRMEQTMERLEDIAEGYPGGRPDQDEGKNSLEDDVAETSVEESEKQ</sequence>
<evidence type="ECO:0000256" key="5">
    <source>
        <dbReference type="ARBA" id="ARBA00023186"/>
    </source>
</evidence>
<evidence type="ECO:0000256" key="7">
    <source>
        <dbReference type="SAM" id="MobiDB-lite"/>
    </source>
</evidence>
<dbReference type="EMBL" id="UINC01007613">
    <property type="protein sequence ID" value="SVA34268.1"/>
    <property type="molecule type" value="Genomic_DNA"/>
</dbReference>
<dbReference type="GO" id="GO:0051083">
    <property type="term" value="P:'de novo' cotranslational protein folding"/>
    <property type="evidence" value="ECO:0007669"/>
    <property type="project" value="TreeGrafter"/>
</dbReference>
<evidence type="ECO:0000256" key="3">
    <source>
        <dbReference type="ARBA" id="ARBA00013194"/>
    </source>
</evidence>
<proteinExistence type="inferred from homology"/>
<dbReference type="SUPFAM" id="SSF109998">
    <property type="entry name" value="Triger factor/SurA peptide-binding domain-like"/>
    <property type="match status" value="1"/>
</dbReference>
<keyword evidence="4" id="KW-0697">Rotamase</keyword>
<dbReference type="GO" id="GO:0044183">
    <property type="term" value="F:protein folding chaperone"/>
    <property type="evidence" value="ECO:0007669"/>
    <property type="project" value="TreeGrafter"/>
</dbReference>
<dbReference type="GO" id="GO:0043335">
    <property type="term" value="P:protein unfolding"/>
    <property type="evidence" value="ECO:0007669"/>
    <property type="project" value="TreeGrafter"/>
</dbReference>
<dbReference type="InterPro" id="IPR027304">
    <property type="entry name" value="Trigger_fact/SurA_dom_sf"/>
</dbReference>
<dbReference type="Pfam" id="PF05698">
    <property type="entry name" value="Trigger_C"/>
    <property type="match status" value="1"/>
</dbReference>
<dbReference type="Gene3D" id="1.10.3120.10">
    <property type="entry name" value="Trigger factor, C-terminal domain"/>
    <property type="match status" value="1"/>
</dbReference>
<dbReference type="InterPro" id="IPR046357">
    <property type="entry name" value="PPIase_dom_sf"/>
</dbReference>
<dbReference type="GO" id="GO:0015031">
    <property type="term" value="P:protein transport"/>
    <property type="evidence" value="ECO:0007669"/>
    <property type="project" value="InterPro"/>
</dbReference>
<comment type="catalytic activity">
    <reaction evidence="1">
        <text>[protein]-peptidylproline (omega=180) = [protein]-peptidylproline (omega=0)</text>
        <dbReference type="Rhea" id="RHEA:16237"/>
        <dbReference type="Rhea" id="RHEA-COMP:10747"/>
        <dbReference type="Rhea" id="RHEA-COMP:10748"/>
        <dbReference type="ChEBI" id="CHEBI:83833"/>
        <dbReference type="ChEBI" id="CHEBI:83834"/>
        <dbReference type="EC" id="5.2.1.8"/>
    </reaction>
</comment>
<evidence type="ECO:0000256" key="6">
    <source>
        <dbReference type="ARBA" id="ARBA00023235"/>
    </source>
</evidence>
<evidence type="ECO:0000313" key="10">
    <source>
        <dbReference type="EMBL" id="SVA34268.1"/>
    </source>
</evidence>
<evidence type="ECO:0000259" key="9">
    <source>
        <dbReference type="Pfam" id="PF05698"/>
    </source>
</evidence>
<feature type="compositionally biased region" description="Basic and acidic residues" evidence="7">
    <location>
        <begin position="428"/>
        <end position="437"/>
    </location>
</feature>
<gene>
    <name evidence="10" type="ORF">METZ01_LOCUS87122</name>
</gene>
<dbReference type="HAMAP" id="MF_00303">
    <property type="entry name" value="Trigger_factor_Tig"/>
    <property type="match status" value="1"/>
</dbReference>
<evidence type="ECO:0000256" key="1">
    <source>
        <dbReference type="ARBA" id="ARBA00000971"/>
    </source>
</evidence>